<proteinExistence type="predicted"/>
<sequence length="26" mass="2923">AIEEIVAREEPINPKVVPARQHKEAV</sequence>
<evidence type="ECO:0000313" key="1">
    <source>
        <dbReference type="EMBL" id="SVD66507.1"/>
    </source>
</evidence>
<protein>
    <submittedName>
        <fullName evidence="1">Uncharacterized protein</fullName>
    </submittedName>
</protein>
<gene>
    <name evidence="1" type="ORF">METZ01_LOCUS419361</name>
</gene>
<dbReference type="EMBL" id="UINC01165228">
    <property type="protein sequence ID" value="SVD66507.1"/>
    <property type="molecule type" value="Genomic_DNA"/>
</dbReference>
<accession>A0A382X5M8</accession>
<name>A0A382X5M8_9ZZZZ</name>
<dbReference type="AlphaFoldDB" id="A0A382X5M8"/>
<reference evidence="1" key="1">
    <citation type="submission" date="2018-05" db="EMBL/GenBank/DDBJ databases">
        <authorList>
            <person name="Lanie J.A."/>
            <person name="Ng W.-L."/>
            <person name="Kazmierczak K.M."/>
            <person name="Andrzejewski T.M."/>
            <person name="Davidsen T.M."/>
            <person name="Wayne K.J."/>
            <person name="Tettelin H."/>
            <person name="Glass J.I."/>
            <person name="Rusch D."/>
            <person name="Podicherti R."/>
            <person name="Tsui H.-C.T."/>
            <person name="Winkler M.E."/>
        </authorList>
    </citation>
    <scope>NUCLEOTIDE SEQUENCE</scope>
</reference>
<feature type="non-terminal residue" evidence="1">
    <location>
        <position position="1"/>
    </location>
</feature>
<organism evidence="1">
    <name type="scientific">marine metagenome</name>
    <dbReference type="NCBI Taxonomy" id="408172"/>
    <lineage>
        <taxon>unclassified sequences</taxon>
        <taxon>metagenomes</taxon>
        <taxon>ecological metagenomes</taxon>
    </lineage>
</organism>